<dbReference type="AlphaFoldDB" id="A0A9N9CMX2"/>
<dbReference type="Proteomes" id="UP000789570">
    <property type="component" value="Unassembled WGS sequence"/>
</dbReference>
<evidence type="ECO:0000313" key="2">
    <source>
        <dbReference type="Proteomes" id="UP000789570"/>
    </source>
</evidence>
<sequence>MSVCTLIPPIKLLDLVANENSDKCEAHHICDRDNKRVKRAVEILEQREV</sequence>
<accession>A0A9N9CMX2</accession>
<protein>
    <submittedName>
        <fullName evidence="1">5586_t:CDS:1</fullName>
    </submittedName>
</protein>
<reference evidence="1" key="1">
    <citation type="submission" date="2021-06" db="EMBL/GenBank/DDBJ databases">
        <authorList>
            <person name="Kallberg Y."/>
            <person name="Tangrot J."/>
            <person name="Rosling A."/>
        </authorList>
    </citation>
    <scope>NUCLEOTIDE SEQUENCE</scope>
    <source>
        <strain evidence="1">UK204</strain>
    </source>
</reference>
<organism evidence="1 2">
    <name type="scientific">Funneliformis caledonium</name>
    <dbReference type="NCBI Taxonomy" id="1117310"/>
    <lineage>
        <taxon>Eukaryota</taxon>
        <taxon>Fungi</taxon>
        <taxon>Fungi incertae sedis</taxon>
        <taxon>Mucoromycota</taxon>
        <taxon>Glomeromycotina</taxon>
        <taxon>Glomeromycetes</taxon>
        <taxon>Glomerales</taxon>
        <taxon>Glomeraceae</taxon>
        <taxon>Funneliformis</taxon>
    </lineage>
</organism>
<evidence type="ECO:0000313" key="1">
    <source>
        <dbReference type="EMBL" id="CAG8606949.1"/>
    </source>
</evidence>
<comment type="caution">
    <text evidence="1">The sequence shown here is derived from an EMBL/GenBank/DDBJ whole genome shotgun (WGS) entry which is preliminary data.</text>
</comment>
<dbReference type="EMBL" id="CAJVPQ010002735">
    <property type="protein sequence ID" value="CAG8606949.1"/>
    <property type="molecule type" value="Genomic_DNA"/>
</dbReference>
<keyword evidence="2" id="KW-1185">Reference proteome</keyword>
<name>A0A9N9CMX2_9GLOM</name>
<proteinExistence type="predicted"/>
<gene>
    <name evidence="1" type="ORF">FCALED_LOCUS8871</name>
</gene>